<evidence type="ECO:0000313" key="2">
    <source>
        <dbReference type="Proteomes" id="UP000318288"/>
    </source>
</evidence>
<organism evidence="1 2">
    <name type="scientific">Rubripirellula tenax</name>
    <dbReference type="NCBI Taxonomy" id="2528015"/>
    <lineage>
        <taxon>Bacteria</taxon>
        <taxon>Pseudomonadati</taxon>
        <taxon>Planctomycetota</taxon>
        <taxon>Planctomycetia</taxon>
        <taxon>Pirellulales</taxon>
        <taxon>Pirellulaceae</taxon>
        <taxon>Rubripirellula</taxon>
    </lineage>
</organism>
<dbReference type="EMBL" id="SJPW01000004">
    <property type="protein sequence ID" value="TWU54391.1"/>
    <property type="molecule type" value="Genomic_DNA"/>
</dbReference>
<proteinExistence type="predicted"/>
<accession>A0A5C6F4K5</accession>
<gene>
    <name evidence="1" type="ORF">Poly51_31090</name>
</gene>
<sequence>MPRATNHPRNREVIFLPDNVWIGEDFFLKACRPFAKTIATSLSDNTAANSKLAFLASVRFAKFSSNETMYPFVTEPNQEVAVLRHLHAMEALRRGLRAQGVARANVVAESTIMIGYFLGLLTIKAPIWQINGEPAISYPLRPFKELSWNHWISIARKLDDGSLPSPTPVLKYGRFFKSRPVIPAYVSESNEFENDLPYWVEHVFAIRQLQRDNCELWNQQVENAIAGQLTPSQIDRQ</sequence>
<name>A0A5C6F4K5_9BACT</name>
<evidence type="ECO:0000313" key="1">
    <source>
        <dbReference type="EMBL" id="TWU54391.1"/>
    </source>
</evidence>
<protein>
    <submittedName>
        <fullName evidence="1">Uncharacterized protein</fullName>
    </submittedName>
</protein>
<reference evidence="1 2" key="1">
    <citation type="submission" date="2019-02" db="EMBL/GenBank/DDBJ databases">
        <title>Deep-cultivation of Planctomycetes and their phenomic and genomic characterization uncovers novel biology.</title>
        <authorList>
            <person name="Wiegand S."/>
            <person name="Jogler M."/>
            <person name="Boedeker C."/>
            <person name="Pinto D."/>
            <person name="Vollmers J."/>
            <person name="Rivas-Marin E."/>
            <person name="Kohn T."/>
            <person name="Peeters S.H."/>
            <person name="Heuer A."/>
            <person name="Rast P."/>
            <person name="Oberbeckmann S."/>
            <person name="Bunk B."/>
            <person name="Jeske O."/>
            <person name="Meyerdierks A."/>
            <person name="Storesund J.E."/>
            <person name="Kallscheuer N."/>
            <person name="Luecker S."/>
            <person name="Lage O.M."/>
            <person name="Pohl T."/>
            <person name="Merkel B.J."/>
            <person name="Hornburger P."/>
            <person name="Mueller R.-W."/>
            <person name="Bruemmer F."/>
            <person name="Labrenz M."/>
            <person name="Spormann A.M."/>
            <person name="Op Den Camp H."/>
            <person name="Overmann J."/>
            <person name="Amann R."/>
            <person name="Jetten M.S.M."/>
            <person name="Mascher T."/>
            <person name="Medema M.H."/>
            <person name="Devos D.P."/>
            <person name="Kaster A.-K."/>
            <person name="Ovreas L."/>
            <person name="Rohde M."/>
            <person name="Galperin M.Y."/>
            <person name="Jogler C."/>
        </authorList>
    </citation>
    <scope>NUCLEOTIDE SEQUENCE [LARGE SCALE GENOMIC DNA]</scope>
    <source>
        <strain evidence="1 2">Poly51</strain>
    </source>
</reference>
<keyword evidence="2" id="KW-1185">Reference proteome</keyword>
<comment type="caution">
    <text evidence="1">The sequence shown here is derived from an EMBL/GenBank/DDBJ whole genome shotgun (WGS) entry which is preliminary data.</text>
</comment>
<dbReference type="Proteomes" id="UP000318288">
    <property type="component" value="Unassembled WGS sequence"/>
</dbReference>
<dbReference type="AlphaFoldDB" id="A0A5C6F4K5"/>